<dbReference type="InterPro" id="IPR000073">
    <property type="entry name" value="AB_hydrolase_1"/>
</dbReference>
<dbReference type="STRING" id="66420.A0A194Q0U1"/>
<evidence type="ECO:0000313" key="5">
    <source>
        <dbReference type="EMBL" id="KPI99202.1"/>
    </source>
</evidence>
<feature type="domain" description="AB hydrolase-1" evidence="4">
    <location>
        <begin position="107"/>
        <end position="253"/>
    </location>
</feature>
<dbReference type="PANTHER" id="PTHR43798">
    <property type="entry name" value="MONOACYLGLYCEROL LIPASE"/>
    <property type="match status" value="1"/>
</dbReference>
<keyword evidence="2 5" id="KW-0378">Hydrolase</keyword>
<dbReference type="Pfam" id="PF00561">
    <property type="entry name" value="Abhydrolase_1"/>
    <property type="match status" value="1"/>
</dbReference>
<dbReference type="Proteomes" id="UP000053268">
    <property type="component" value="Unassembled WGS sequence"/>
</dbReference>
<reference evidence="5 6" key="1">
    <citation type="journal article" date="2015" name="Nat. Commun.">
        <title>Outbred genome sequencing and CRISPR/Cas9 gene editing in butterflies.</title>
        <authorList>
            <person name="Li X."/>
            <person name="Fan D."/>
            <person name="Zhang W."/>
            <person name="Liu G."/>
            <person name="Zhang L."/>
            <person name="Zhao L."/>
            <person name="Fang X."/>
            <person name="Chen L."/>
            <person name="Dong Y."/>
            <person name="Chen Y."/>
            <person name="Ding Y."/>
            <person name="Zhao R."/>
            <person name="Feng M."/>
            <person name="Zhu Y."/>
            <person name="Feng Y."/>
            <person name="Jiang X."/>
            <person name="Zhu D."/>
            <person name="Xiang H."/>
            <person name="Feng X."/>
            <person name="Li S."/>
            <person name="Wang J."/>
            <person name="Zhang G."/>
            <person name="Kronforst M.R."/>
            <person name="Wang W."/>
        </authorList>
    </citation>
    <scope>NUCLEOTIDE SEQUENCE [LARGE SCALE GENOMIC DNA]</scope>
    <source>
        <strain evidence="5">Ya'a_city_454_Px</strain>
        <tissue evidence="5">Whole body</tissue>
    </source>
</reference>
<dbReference type="GO" id="GO:0016787">
    <property type="term" value="F:hydrolase activity"/>
    <property type="evidence" value="ECO:0007669"/>
    <property type="project" value="UniProtKB-KW"/>
</dbReference>
<dbReference type="GO" id="GO:0016020">
    <property type="term" value="C:membrane"/>
    <property type="evidence" value="ECO:0007669"/>
    <property type="project" value="TreeGrafter"/>
</dbReference>
<name>A0A194Q0U1_PAPXU</name>
<dbReference type="InterPro" id="IPR050266">
    <property type="entry name" value="AB_hydrolase_sf"/>
</dbReference>
<accession>A0A194Q0U1</accession>
<evidence type="ECO:0000313" key="6">
    <source>
        <dbReference type="Proteomes" id="UP000053268"/>
    </source>
</evidence>
<evidence type="ECO:0000259" key="4">
    <source>
        <dbReference type="Pfam" id="PF00561"/>
    </source>
</evidence>
<dbReference type="SUPFAM" id="SSF53474">
    <property type="entry name" value="alpha/beta-Hydrolases"/>
    <property type="match status" value="1"/>
</dbReference>
<protein>
    <submittedName>
        <fullName evidence="5">Serine hydrolase-like protein</fullName>
    </submittedName>
</protein>
<dbReference type="Gene3D" id="3.40.50.1820">
    <property type="entry name" value="alpha/beta hydrolase"/>
    <property type="match status" value="1"/>
</dbReference>
<organism evidence="5 6">
    <name type="scientific">Papilio xuthus</name>
    <name type="common">Asian swallowtail butterfly</name>
    <dbReference type="NCBI Taxonomy" id="66420"/>
    <lineage>
        <taxon>Eukaryota</taxon>
        <taxon>Metazoa</taxon>
        <taxon>Ecdysozoa</taxon>
        <taxon>Arthropoda</taxon>
        <taxon>Hexapoda</taxon>
        <taxon>Insecta</taxon>
        <taxon>Pterygota</taxon>
        <taxon>Neoptera</taxon>
        <taxon>Endopterygota</taxon>
        <taxon>Lepidoptera</taxon>
        <taxon>Glossata</taxon>
        <taxon>Ditrysia</taxon>
        <taxon>Papilionoidea</taxon>
        <taxon>Papilionidae</taxon>
        <taxon>Papilioninae</taxon>
        <taxon>Papilio</taxon>
    </lineage>
</organism>
<dbReference type="AlphaFoldDB" id="A0A194Q0U1"/>
<feature type="region of interest" description="Disordered" evidence="3">
    <location>
        <begin position="1"/>
        <end position="22"/>
    </location>
</feature>
<dbReference type="InterPro" id="IPR029058">
    <property type="entry name" value="AB_hydrolase_fold"/>
</dbReference>
<proteinExistence type="inferred from homology"/>
<evidence type="ECO:0000256" key="1">
    <source>
        <dbReference type="ARBA" id="ARBA00008645"/>
    </source>
</evidence>
<dbReference type="PANTHER" id="PTHR43798:SF14">
    <property type="entry name" value="SERINE HYDROLASE-LIKE PROTEIN DDB_G0286239"/>
    <property type="match status" value="1"/>
</dbReference>
<gene>
    <name evidence="5" type="ORF">RR46_05386</name>
</gene>
<keyword evidence="6" id="KW-1185">Reference proteome</keyword>
<comment type="similarity">
    <text evidence="1">Belongs to the AB hydrolase superfamily.</text>
</comment>
<evidence type="ECO:0000256" key="3">
    <source>
        <dbReference type="SAM" id="MobiDB-lite"/>
    </source>
</evidence>
<evidence type="ECO:0000256" key="2">
    <source>
        <dbReference type="ARBA" id="ARBA00022801"/>
    </source>
</evidence>
<dbReference type="EMBL" id="KQ459580">
    <property type="protein sequence ID" value="KPI99202.1"/>
    <property type="molecule type" value="Genomic_DNA"/>
</dbReference>
<sequence>MEYKKSCELNNTPGGNGSDLPFPGNSIPEEIYKNTNFFGNNDIRGLKLAAESIFPWHTRTGGSKQSPHATTEIIHAMKSLEKTEKAVNIKAPWGNLTAITWGDPLNPPVLLCPGRMEPSTAFRPLVLRLPNSFFYVALDLPGNGSSDTLPLGVRFSVQDLVPSVLTVVEYYEWKKVIYIGHSLGAAIGKYFNLAYPGLVTKMVELDPIPAYNTDAAMPIGDWYHYYYGNYYNEDSYKKHNAGVETAPKYTLEKIKELVQNVQGLTDEALKHQLERMIEPAGDGLYRFTYDQRMKHVTLLPFPSEFLKKIYTAPTTPTFAILAEDMIKLGIYDDVPFLRDPSAWPNKNFKYKTVPGGHDVHLNDPGCMADDISKFLLENKSKL</sequence>